<protein>
    <submittedName>
        <fullName evidence="1">Uncharacterized protein</fullName>
    </submittedName>
</protein>
<gene>
    <name evidence="1" type="ORF">Aau02nite_77970</name>
</gene>
<proteinExistence type="predicted"/>
<dbReference type="CDD" id="cd00761">
    <property type="entry name" value="Glyco_tranf_GTA_type"/>
    <property type="match status" value="1"/>
</dbReference>
<evidence type="ECO:0000313" key="1">
    <source>
        <dbReference type="EMBL" id="GIM77850.1"/>
    </source>
</evidence>
<dbReference type="Pfam" id="PF11397">
    <property type="entry name" value="GlcNAc"/>
    <property type="match status" value="2"/>
</dbReference>
<dbReference type="Proteomes" id="UP000681340">
    <property type="component" value="Unassembled WGS sequence"/>
</dbReference>
<dbReference type="PANTHER" id="PTHR34496:SF10">
    <property type="entry name" value="GLCNAC TRANSFERASE"/>
    <property type="match status" value="1"/>
</dbReference>
<reference evidence="1" key="1">
    <citation type="submission" date="2021-03" db="EMBL/GenBank/DDBJ databases">
        <title>Whole genome shotgun sequence of Actinoplanes auranticolor NBRC 12245.</title>
        <authorList>
            <person name="Komaki H."/>
            <person name="Tamura T."/>
        </authorList>
    </citation>
    <scope>NUCLEOTIDE SEQUENCE</scope>
    <source>
        <strain evidence="1">NBRC 12245</strain>
    </source>
</reference>
<accession>A0A919SRT2</accession>
<dbReference type="SUPFAM" id="SSF53448">
    <property type="entry name" value="Nucleotide-diphospho-sugar transferases"/>
    <property type="match status" value="1"/>
</dbReference>
<name>A0A919SRT2_9ACTN</name>
<comment type="caution">
    <text evidence="1">The sequence shown here is derived from an EMBL/GenBank/DDBJ whole genome shotgun (WGS) entry which is preliminary data.</text>
</comment>
<dbReference type="InterPro" id="IPR021067">
    <property type="entry name" value="Glycosyltransferase"/>
</dbReference>
<dbReference type="EMBL" id="BOQL01000069">
    <property type="protein sequence ID" value="GIM77850.1"/>
    <property type="molecule type" value="Genomic_DNA"/>
</dbReference>
<evidence type="ECO:0000313" key="2">
    <source>
        <dbReference type="Proteomes" id="UP000681340"/>
    </source>
</evidence>
<dbReference type="InterPro" id="IPR029044">
    <property type="entry name" value="Nucleotide-diphossugar_trans"/>
</dbReference>
<organism evidence="1 2">
    <name type="scientific">Actinoplanes auranticolor</name>
    <dbReference type="NCBI Taxonomy" id="47988"/>
    <lineage>
        <taxon>Bacteria</taxon>
        <taxon>Bacillati</taxon>
        <taxon>Actinomycetota</taxon>
        <taxon>Actinomycetes</taxon>
        <taxon>Micromonosporales</taxon>
        <taxon>Micromonosporaceae</taxon>
        <taxon>Actinoplanes</taxon>
    </lineage>
</organism>
<dbReference type="PANTHER" id="PTHR34496">
    <property type="entry name" value="GLCNAC TRANSFERASE-RELATED"/>
    <property type="match status" value="1"/>
</dbReference>
<dbReference type="RefSeq" id="WP_212993618.1">
    <property type="nucleotide sequence ID" value="NZ_BAABEA010000033.1"/>
</dbReference>
<dbReference type="AlphaFoldDB" id="A0A919SRT2"/>
<sequence>MTIMVSVAAYRDPELVPTVLDCLAKARNPDELRIVVCWQHLGDEDISAIADDPRVEVLDYDARQSRGACWARAEVMRHYRGEEWFLQVDSHTRFAAGWDAKLIATAAATGARKPIITCYPPQYEPGAEYTGNGEPTEIIVAGWTYDGIPFLSQRSLAERSGRPVPANFVAGGFLFAPGSLVTEVPYDPNIYFQGEELTVSLRAYTWDYDLFHPTEVLAWHYYIRPESPRHWNDHLGEDGALTWHQRDRASRRRINNLLRYPRPGRYGIGTVRTLADYQAYTGLNFAQRTWADARDGQ</sequence>
<dbReference type="Gene3D" id="3.90.550.10">
    <property type="entry name" value="Spore Coat Polysaccharide Biosynthesis Protein SpsA, Chain A"/>
    <property type="match status" value="1"/>
</dbReference>
<keyword evidence="2" id="KW-1185">Reference proteome</keyword>